<organism evidence="1 2">
    <name type="scientific">Nesidiocoris tenuis</name>
    <dbReference type="NCBI Taxonomy" id="355587"/>
    <lineage>
        <taxon>Eukaryota</taxon>
        <taxon>Metazoa</taxon>
        <taxon>Ecdysozoa</taxon>
        <taxon>Arthropoda</taxon>
        <taxon>Hexapoda</taxon>
        <taxon>Insecta</taxon>
        <taxon>Pterygota</taxon>
        <taxon>Neoptera</taxon>
        <taxon>Paraneoptera</taxon>
        <taxon>Hemiptera</taxon>
        <taxon>Heteroptera</taxon>
        <taxon>Panheteroptera</taxon>
        <taxon>Cimicomorpha</taxon>
        <taxon>Miridae</taxon>
        <taxon>Dicyphina</taxon>
        <taxon>Nesidiocoris</taxon>
    </lineage>
</organism>
<dbReference type="EMBL" id="CADCXU010024248">
    <property type="protein sequence ID" value="CAB0011674.1"/>
    <property type="molecule type" value="Genomic_DNA"/>
</dbReference>
<keyword evidence="2" id="KW-1185">Reference proteome</keyword>
<name>A0A6H5H800_9HEMI</name>
<dbReference type="AlphaFoldDB" id="A0A6H5H800"/>
<evidence type="ECO:0000313" key="2">
    <source>
        <dbReference type="Proteomes" id="UP000479000"/>
    </source>
</evidence>
<protein>
    <submittedName>
        <fullName evidence="1">Uncharacterized protein</fullName>
    </submittedName>
</protein>
<sequence length="190" mass="21760">MARRANAQTNRPNPLVLKLSKLHDHDHSEDPSSIRILLENGEKDGEWPQGEASNDGRDHCTIVFISQVRYQASPLLRIFLNIWFVFSSDWLIVTGDQVAWADDLALGDQRCWDHPQYFQREGHLTIWPGLKRSFGCRLRYWISGRQSGDLDGIHRGSRARLLNGSALYAARINRTARPSAPPGRPFWPYV</sequence>
<evidence type="ECO:0000313" key="1">
    <source>
        <dbReference type="EMBL" id="CAB0011674.1"/>
    </source>
</evidence>
<accession>A0A6H5H800</accession>
<reference evidence="1 2" key="1">
    <citation type="submission" date="2020-02" db="EMBL/GenBank/DDBJ databases">
        <authorList>
            <person name="Ferguson B K."/>
        </authorList>
    </citation>
    <scope>NUCLEOTIDE SEQUENCE [LARGE SCALE GENOMIC DNA]</scope>
</reference>
<gene>
    <name evidence="1" type="ORF">NTEN_LOCUS16582</name>
</gene>
<proteinExistence type="predicted"/>
<dbReference type="Proteomes" id="UP000479000">
    <property type="component" value="Unassembled WGS sequence"/>
</dbReference>